<feature type="signal peptide" evidence="1">
    <location>
        <begin position="1"/>
        <end position="23"/>
    </location>
</feature>
<keyword evidence="1" id="KW-0732">Signal</keyword>
<comment type="caution">
    <text evidence="2">The sequence shown here is derived from an EMBL/GenBank/DDBJ whole genome shotgun (WGS) entry which is preliminary data.</text>
</comment>
<dbReference type="EMBL" id="JADWDJ010000001">
    <property type="protein sequence ID" value="KAG5285999.1"/>
    <property type="molecule type" value="Genomic_DNA"/>
</dbReference>
<name>A0AAV6HHT0_9TELE</name>
<keyword evidence="3" id="KW-1185">Reference proteome</keyword>
<evidence type="ECO:0000313" key="2">
    <source>
        <dbReference type="EMBL" id="KAG5285999.1"/>
    </source>
</evidence>
<organism evidence="2 3">
    <name type="scientific">Alosa alosa</name>
    <name type="common">allis shad</name>
    <dbReference type="NCBI Taxonomy" id="278164"/>
    <lineage>
        <taxon>Eukaryota</taxon>
        <taxon>Metazoa</taxon>
        <taxon>Chordata</taxon>
        <taxon>Craniata</taxon>
        <taxon>Vertebrata</taxon>
        <taxon>Euteleostomi</taxon>
        <taxon>Actinopterygii</taxon>
        <taxon>Neopterygii</taxon>
        <taxon>Teleostei</taxon>
        <taxon>Clupei</taxon>
        <taxon>Clupeiformes</taxon>
        <taxon>Clupeoidei</taxon>
        <taxon>Clupeidae</taxon>
        <taxon>Alosa</taxon>
    </lineage>
</organism>
<accession>A0AAV6HHT0</accession>
<protein>
    <submittedName>
        <fullName evidence="2">Uncharacterized protein</fullName>
    </submittedName>
</protein>
<feature type="chain" id="PRO_5043551824" evidence="1">
    <location>
        <begin position="24"/>
        <end position="405"/>
    </location>
</feature>
<dbReference type="Proteomes" id="UP000823561">
    <property type="component" value="Chromosome 1"/>
</dbReference>
<sequence>MASVGRQNLQVWMFWLLIASCGGLKEDDVLKSPKKEIFTRRDYSIHAKRSPQPSIKRVVYYGHLTMGTKKLNLSAEGNPIANDAELFSGSFGDSTDYQSDSYSHVFKGPEDVAEGVFSQNRRTPAVDRLLGMKPKVECVENSMTLKLHGAAPLGVPFHIDRGNAYPLSLSEMPSVCGYTMRRSWRDLVFSTPYDGCFVAQKESIYVLPLVIYGIPVRMACPSIAPTPPSVTCHASGMTVKIESSASVKDVQVKVNRKWESLMEVSPQCGFSVVEHPDGVIISVTYLPCIEEQDGMFTFEALLQSLNLKYQKYHNFHQDQFSNLFRHLQTQFTLRNQHLLRTLPKAFPLIPLDLYSIQHNSLSILSNLNFTSLLLSLTVSLQAQSLSFQKYHSFQKDQFPRLHRHL</sequence>
<reference evidence="2 3" key="1">
    <citation type="submission" date="2020-10" db="EMBL/GenBank/DDBJ databases">
        <title>Chromosome-scale genome assembly of the Allis shad, Alosa alosa.</title>
        <authorList>
            <person name="Margot Z."/>
            <person name="Christophe K."/>
            <person name="Cabau C."/>
            <person name="Louis A."/>
            <person name="Berthelot C."/>
            <person name="Parey E."/>
            <person name="Roest Crollius H."/>
            <person name="Montfort J."/>
            <person name="Robinson-Rechavi M."/>
            <person name="Bucao C."/>
            <person name="Bouchez O."/>
            <person name="Gislard M."/>
            <person name="Lluch J."/>
            <person name="Milhes M."/>
            <person name="Lampietro C."/>
            <person name="Lopez Roques C."/>
            <person name="Donnadieu C."/>
            <person name="Braasch I."/>
            <person name="Desvignes T."/>
            <person name="Postlethwait J."/>
            <person name="Bobe J."/>
            <person name="Guiguen Y."/>
        </authorList>
    </citation>
    <scope>NUCLEOTIDE SEQUENCE [LARGE SCALE GENOMIC DNA]</scope>
    <source>
        <strain evidence="2">M-15738</strain>
        <tissue evidence="2">Blood</tissue>
    </source>
</reference>
<evidence type="ECO:0000313" key="3">
    <source>
        <dbReference type="Proteomes" id="UP000823561"/>
    </source>
</evidence>
<dbReference type="PROSITE" id="PS51257">
    <property type="entry name" value="PROKAR_LIPOPROTEIN"/>
    <property type="match status" value="1"/>
</dbReference>
<proteinExistence type="predicted"/>
<gene>
    <name evidence="2" type="ORF">AALO_G00009850</name>
</gene>
<dbReference type="AlphaFoldDB" id="A0AAV6HHT0"/>
<evidence type="ECO:0000256" key="1">
    <source>
        <dbReference type="SAM" id="SignalP"/>
    </source>
</evidence>